<keyword evidence="8" id="KW-0645">Protease</keyword>
<feature type="domain" description="Band 7" evidence="7">
    <location>
        <begin position="21"/>
        <end position="183"/>
    </location>
</feature>
<evidence type="ECO:0000256" key="6">
    <source>
        <dbReference type="PIRNR" id="PIRNR005651"/>
    </source>
</evidence>
<evidence type="ECO:0000256" key="4">
    <source>
        <dbReference type="ARBA" id="ARBA00022989"/>
    </source>
</evidence>
<keyword evidence="3" id="KW-0812">Transmembrane</keyword>
<name>A0AA52ECE2_9PROT</name>
<comment type="similarity">
    <text evidence="2 6">Belongs to the band 7/mec-2 family. HflC subfamily.</text>
</comment>
<dbReference type="InterPro" id="IPR010200">
    <property type="entry name" value="HflC"/>
</dbReference>
<sequence length="290" mass="32788">MKTKSIISLILLVVLLFVGSASLFVVNETQQAIVLRLGQMNRLEMNAGLHFKLPFVEEVVRLERRMLNLDAAETEVVAADQNRLIVDSFARFKIVDPLKAYQTARSDQGRSALLERILMSSLQKVIAENTMPDIVTNKRAEIMDRIAVVTNENAKEVGLEIIDVRLKQVEVPTNNREKIFQQMKTERERIAREQRALGQSEAVTIRANADREAAVIRADARRTASITRGEADAYAVRVFAEAFGKDEDFFEFYRTMQTYKKALGKSDTTLVLSPDSEFFKLLMSGGKVKK</sequence>
<dbReference type="SMART" id="SM00244">
    <property type="entry name" value="PHB"/>
    <property type="match status" value="1"/>
</dbReference>
<proteinExistence type="inferred from homology"/>
<keyword evidence="8" id="KW-0378">Hydrolase</keyword>
<dbReference type="InterPro" id="IPR036013">
    <property type="entry name" value="Band_7/SPFH_dom_sf"/>
</dbReference>
<reference evidence="8" key="1">
    <citation type="submission" date="2023-04" db="EMBL/GenBank/DDBJ databases">
        <title>Complete genome sequence of Temperatibacter marinus.</title>
        <authorList>
            <person name="Rong J.-C."/>
            <person name="Yi M.-L."/>
            <person name="Zhao Q."/>
        </authorList>
    </citation>
    <scope>NUCLEOTIDE SEQUENCE</scope>
    <source>
        <strain evidence="8">NBRC 110045</strain>
    </source>
</reference>
<comment type="function">
    <text evidence="6">HflC and HflK could regulate a protease.</text>
</comment>
<dbReference type="AlphaFoldDB" id="A0AA52ECE2"/>
<keyword evidence="5" id="KW-0472">Membrane</keyword>
<evidence type="ECO:0000313" key="9">
    <source>
        <dbReference type="Proteomes" id="UP001268683"/>
    </source>
</evidence>
<dbReference type="PANTHER" id="PTHR42911:SF1">
    <property type="entry name" value="MODULATOR OF FTSH PROTEASE HFLC"/>
    <property type="match status" value="1"/>
</dbReference>
<evidence type="ECO:0000256" key="3">
    <source>
        <dbReference type="ARBA" id="ARBA00022692"/>
    </source>
</evidence>
<protein>
    <recommendedName>
        <fullName evidence="6">Protein HflC</fullName>
    </recommendedName>
</protein>
<organism evidence="8 9">
    <name type="scientific">Temperatibacter marinus</name>
    <dbReference type="NCBI Taxonomy" id="1456591"/>
    <lineage>
        <taxon>Bacteria</taxon>
        <taxon>Pseudomonadati</taxon>
        <taxon>Pseudomonadota</taxon>
        <taxon>Alphaproteobacteria</taxon>
        <taxon>Kordiimonadales</taxon>
        <taxon>Temperatibacteraceae</taxon>
        <taxon>Temperatibacter</taxon>
    </lineage>
</organism>
<evidence type="ECO:0000256" key="5">
    <source>
        <dbReference type="ARBA" id="ARBA00023136"/>
    </source>
</evidence>
<evidence type="ECO:0000259" key="7">
    <source>
        <dbReference type="SMART" id="SM00244"/>
    </source>
</evidence>
<dbReference type="PIRSF" id="PIRSF005651">
    <property type="entry name" value="HflC"/>
    <property type="match status" value="1"/>
</dbReference>
<dbReference type="InterPro" id="IPR001107">
    <property type="entry name" value="Band_7"/>
</dbReference>
<dbReference type="Proteomes" id="UP001268683">
    <property type="component" value="Chromosome"/>
</dbReference>
<evidence type="ECO:0000256" key="1">
    <source>
        <dbReference type="ARBA" id="ARBA00004167"/>
    </source>
</evidence>
<dbReference type="NCBIfam" id="TIGR01932">
    <property type="entry name" value="hflC"/>
    <property type="match status" value="1"/>
</dbReference>
<gene>
    <name evidence="8" type="primary">hflC</name>
    <name evidence="8" type="ORF">QGN29_00400</name>
</gene>
<evidence type="ECO:0000256" key="2">
    <source>
        <dbReference type="ARBA" id="ARBA00007862"/>
    </source>
</evidence>
<comment type="subcellular location">
    <subcellularLocation>
        <location evidence="1">Membrane</location>
        <topology evidence="1">Single-pass membrane protein</topology>
    </subcellularLocation>
</comment>
<keyword evidence="9" id="KW-1185">Reference proteome</keyword>
<dbReference type="GO" id="GO:0016020">
    <property type="term" value="C:membrane"/>
    <property type="evidence" value="ECO:0007669"/>
    <property type="project" value="UniProtKB-SubCell"/>
</dbReference>
<accession>A0AA52ECE2</accession>
<dbReference type="PANTHER" id="PTHR42911">
    <property type="entry name" value="MODULATOR OF FTSH PROTEASE HFLC"/>
    <property type="match status" value="1"/>
</dbReference>
<dbReference type="KEGG" id="tmk:QGN29_00400"/>
<dbReference type="Gene3D" id="3.30.479.30">
    <property type="entry name" value="Band 7 domain"/>
    <property type="match status" value="1"/>
</dbReference>
<dbReference type="GO" id="GO:0006508">
    <property type="term" value="P:proteolysis"/>
    <property type="evidence" value="ECO:0007669"/>
    <property type="project" value="UniProtKB-KW"/>
</dbReference>
<dbReference type="GO" id="GO:0008233">
    <property type="term" value="F:peptidase activity"/>
    <property type="evidence" value="ECO:0007669"/>
    <property type="project" value="UniProtKB-KW"/>
</dbReference>
<keyword evidence="4" id="KW-1133">Transmembrane helix</keyword>
<dbReference type="EMBL" id="CP123872">
    <property type="protein sequence ID" value="WND02822.1"/>
    <property type="molecule type" value="Genomic_DNA"/>
</dbReference>
<dbReference type="SUPFAM" id="SSF117892">
    <property type="entry name" value="Band 7/SPFH domain"/>
    <property type="match status" value="1"/>
</dbReference>
<dbReference type="Pfam" id="PF01145">
    <property type="entry name" value="Band_7"/>
    <property type="match status" value="1"/>
</dbReference>
<evidence type="ECO:0000313" key="8">
    <source>
        <dbReference type="EMBL" id="WND02822.1"/>
    </source>
</evidence>
<dbReference type="RefSeq" id="WP_310798660.1">
    <property type="nucleotide sequence ID" value="NZ_CP123872.1"/>
</dbReference>
<dbReference type="CDD" id="cd03405">
    <property type="entry name" value="SPFH_HflC"/>
    <property type="match status" value="1"/>
</dbReference>